<dbReference type="InterPro" id="IPR009612">
    <property type="entry name" value="IcmF-rel"/>
</dbReference>
<dbReference type="PANTHER" id="PTHR36153:SF1">
    <property type="entry name" value="TYPE VI SECRETION SYSTEM COMPONENT TSSM1"/>
    <property type="match status" value="1"/>
</dbReference>
<dbReference type="Pfam" id="PF14331">
    <property type="entry name" value="IcmF-related_N"/>
    <property type="match status" value="1"/>
</dbReference>
<feature type="domain" description="Type VI secretion system IcmF C-terminal" evidence="2">
    <location>
        <begin position="1050"/>
        <end position="1154"/>
    </location>
</feature>
<gene>
    <name evidence="6" type="ORF">EHSB41UT_04481</name>
</gene>
<dbReference type="NCBIfam" id="TIGR03348">
    <property type="entry name" value="VI_IcmF"/>
    <property type="match status" value="1"/>
</dbReference>
<organism evidence="6 7">
    <name type="scientific">Parendozoicomonas haliclonae</name>
    <dbReference type="NCBI Taxonomy" id="1960125"/>
    <lineage>
        <taxon>Bacteria</taxon>
        <taxon>Pseudomonadati</taxon>
        <taxon>Pseudomonadota</taxon>
        <taxon>Gammaproteobacteria</taxon>
        <taxon>Oceanospirillales</taxon>
        <taxon>Endozoicomonadaceae</taxon>
        <taxon>Parendozoicomonas</taxon>
    </lineage>
</organism>
<dbReference type="InterPro" id="IPR017731">
    <property type="entry name" value="TssM1-like"/>
</dbReference>
<feature type="domain" description="IcmF-related" evidence="3">
    <location>
        <begin position="513"/>
        <end position="813"/>
    </location>
</feature>
<evidence type="ECO:0000313" key="6">
    <source>
        <dbReference type="EMBL" id="SMA50664.1"/>
    </source>
</evidence>
<feature type="transmembrane region" description="Helical" evidence="1">
    <location>
        <begin position="459"/>
        <end position="477"/>
    </location>
</feature>
<dbReference type="InterPro" id="IPR027417">
    <property type="entry name" value="P-loop_NTPase"/>
</dbReference>
<sequence>MKRVIAFLGNPWVIGIIGLLALSIVIWFGADYVRFGEENSTLSYATRGIIILVMTFTWVIWRLVVMLRERSQNNGLVEGIQAASAAESGEPEDDRTREEMAALSSRFSDAMGVMKKSRFSVSGRNKSLYQLPWYIIIGPPGSGKTTALVNSGLDFPLASSHGKAALGGIGGTRHCDWWFTNEAVLIDTSGRYTTQDSHRVVDNAAWTGFLDLLKKYRRRRPINGAMVAISLQDLMLQTEEQRHQHAKVIRARLDELRERLGVEFPVYLMFTKTDLIAGFSEFFANLSQAEREQVWGMTFQLPANAMEKDGRGRVDLSRFDGEFKELIERLNERVLRLVHQERDIERRSLLQGFPARMSNLQEIVSDFLKQTFTDNQYHASPLLRGVYLTSGTQEGTPIDRMMASVSSSFGLPRELGRQQVNSGKSFFISRLLKDVIFPESDLVGVNQKFESGIRWARRATLASLALVTLGTLGVWGLSVGKNKQLMGEVNDNVALFNEQTSRPNSKAKPIELLPAINALKSASTVYDREEHPWLTSLGLYDSAVDRAADALYDEKLISVFLPSVQRTIEEQLRFGAGTDGEVIELLRVYLMLLKPERRDPQVIVKWAELHWQDTLSGQASQQQQLNTHLERLLSQDVVAQVGELSGDERLISRARQQIRSIPVPQRLYGQLKNDPELRGEVDTYSVIGGDTEKVFGIASDNATFVTPAIFTRGAYERADFSADSPLLTDLEQDRWLYGQTEGEDFTEADREKIAEQIRKIYLTEYGQYWKGFLDRFHIKPFNSLTEATASLKVMADPVYSPLQGVLTAIAENTELTPELEIPEGGSAIPGADAASQLLAKTRKPTVVDMEFKDIQGLLKTRNVQSPQLQDTLAVVRELHDFLSEIAHAPDSGEQAFKVARARFQGGGNDVIKRVRIKAAQSPEPVKTWLNEMADSSWNLVLGETRRYVNNVWNEEVYAVYQRSLAGRYPLATAESEAPLQDFNRFFQPGGVEAQFFADYLKSFVSTRTWRTKKLDGRGLAISGSSLKQLKRATQIRQSFYKGGSDLLVGFGLQPAKLDSDIRLFSLELGDQRLSYSHGPKVLKKFNWDSADSSRARIVFEDLNETVNRKQFEGDWAWFRLLDASKLDATGDPREYQLTFNENGREARFRLIANSSVNPFNQSLLRQYKLSSRL</sequence>
<evidence type="ECO:0000313" key="7">
    <source>
        <dbReference type="Proteomes" id="UP000196573"/>
    </source>
</evidence>
<dbReference type="RefSeq" id="WP_087113102.1">
    <property type="nucleotide sequence ID" value="NZ_CBCSCN010000017.1"/>
</dbReference>
<name>A0A1X7AQS2_9GAMM</name>
<dbReference type="PANTHER" id="PTHR36153">
    <property type="entry name" value="INNER MEMBRANE PROTEIN-RELATED"/>
    <property type="match status" value="1"/>
</dbReference>
<protein>
    <submittedName>
        <fullName evidence="6">Intracellular multiplication</fullName>
    </submittedName>
</protein>
<dbReference type="EMBL" id="FWPT01000014">
    <property type="protein sequence ID" value="SMA50664.1"/>
    <property type="molecule type" value="Genomic_DNA"/>
</dbReference>
<dbReference type="AlphaFoldDB" id="A0A1X7AQS2"/>
<keyword evidence="7" id="KW-1185">Reference proteome</keyword>
<dbReference type="Pfam" id="PF06744">
    <property type="entry name" value="IcmF_C"/>
    <property type="match status" value="1"/>
</dbReference>
<evidence type="ECO:0000256" key="1">
    <source>
        <dbReference type="SAM" id="Phobius"/>
    </source>
</evidence>
<evidence type="ECO:0000259" key="4">
    <source>
        <dbReference type="Pfam" id="PF14331"/>
    </source>
</evidence>
<dbReference type="Proteomes" id="UP000196573">
    <property type="component" value="Unassembled WGS sequence"/>
</dbReference>
<dbReference type="InterPro" id="IPR025743">
    <property type="entry name" value="TssM1_N"/>
</dbReference>
<dbReference type="Pfam" id="PF06761">
    <property type="entry name" value="IcmF-related"/>
    <property type="match status" value="1"/>
</dbReference>
<keyword evidence="1" id="KW-1133">Transmembrane helix</keyword>
<dbReference type="InterPro" id="IPR010623">
    <property type="entry name" value="IcmF_C"/>
</dbReference>
<dbReference type="InterPro" id="IPR053156">
    <property type="entry name" value="T6SS_TssM-like"/>
</dbReference>
<keyword evidence="1" id="KW-0812">Transmembrane</keyword>
<dbReference type="InterPro" id="IPR048677">
    <property type="entry name" value="TssM1_hel"/>
</dbReference>
<feature type="transmembrane region" description="Helical" evidence="1">
    <location>
        <begin position="12"/>
        <end position="30"/>
    </location>
</feature>
<evidence type="ECO:0000259" key="5">
    <source>
        <dbReference type="Pfam" id="PF21070"/>
    </source>
</evidence>
<evidence type="ECO:0000259" key="2">
    <source>
        <dbReference type="Pfam" id="PF06744"/>
    </source>
</evidence>
<feature type="transmembrane region" description="Helical" evidence="1">
    <location>
        <begin position="42"/>
        <end position="61"/>
    </location>
</feature>
<dbReference type="OrthoDB" id="9758229at2"/>
<reference evidence="6 7" key="1">
    <citation type="submission" date="2017-03" db="EMBL/GenBank/DDBJ databases">
        <authorList>
            <person name="Afonso C.L."/>
            <person name="Miller P.J."/>
            <person name="Scott M.A."/>
            <person name="Spackman E."/>
            <person name="Goraichik I."/>
            <person name="Dimitrov K.M."/>
            <person name="Suarez D.L."/>
            <person name="Swayne D.E."/>
        </authorList>
    </citation>
    <scope>NUCLEOTIDE SEQUENCE [LARGE SCALE GENOMIC DNA]</scope>
    <source>
        <strain evidence="6">SB41UT1</strain>
    </source>
</reference>
<dbReference type="SUPFAM" id="SSF52540">
    <property type="entry name" value="P-loop containing nucleoside triphosphate hydrolases"/>
    <property type="match status" value="1"/>
</dbReference>
<dbReference type="Pfam" id="PF21070">
    <property type="entry name" value="IcmF_helical"/>
    <property type="match status" value="1"/>
</dbReference>
<proteinExistence type="predicted"/>
<feature type="domain" description="Type VI secretion system component TssM1 N-terminal" evidence="4">
    <location>
        <begin position="201"/>
        <end position="462"/>
    </location>
</feature>
<feature type="domain" description="Type VI secretion system component TssM1 helical" evidence="5">
    <location>
        <begin position="948"/>
        <end position="1043"/>
    </location>
</feature>
<accession>A0A1X7AQS2</accession>
<keyword evidence="1" id="KW-0472">Membrane</keyword>
<evidence type="ECO:0000259" key="3">
    <source>
        <dbReference type="Pfam" id="PF06761"/>
    </source>
</evidence>